<dbReference type="SUPFAM" id="SSF53850">
    <property type="entry name" value="Periplasmic binding protein-like II"/>
    <property type="match status" value="1"/>
</dbReference>
<accession>A0A7C4D684</accession>
<dbReference type="CDD" id="cd00887">
    <property type="entry name" value="MoeA"/>
    <property type="match status" value="1"/>
</dbReference>
<dbReference type="Pfam" id="PF00994">
    <property type="entry name" value="MoCF_biosynth"/>
    <property type="match status" value="1"/>
</dbReference>
<reference evidence="4" key="1">
    <citation type="journal article" date="2020" name="mSystems">
        <title>Genome- and Community-Level Interaction Insights into Carbon Utilization and Element Cycling Functions of Hydrothermarchaeota in Hydrothermal Sediment.</title>
        <authorList>
            <person name="Zhou Z."/>
            <person name="Liu Y."/>
            <person name="Xu W."/>
            <person name="Pan J."/>
            <person name="Luo Z.H."/>
            <person name="Li M."/>
        </authorList>
    </citation>
    <scope>NUCLEOTIDE SEQUENCE [LARGE SCALE GENOMIC DNA]</scope>
    <source>
        <strain evidence="5">SpSt-622</strain>
        <strain evidence="4">SpSt-642</strain>
    </source>
</reference>
<dbReference type="InterPro" id="IPR005111">
    <property type="entry name" value="MoeA_C_domain_IV"/>
</dbReference>
<dbReference type="PANTHER" id="PTHR10192:SF5">
    <property type="entry name" value="GEPHYRIN"/>
    <property type="match status" value="1"/>
</dbReference>
<dbReference type="Gene3D" id="3.90.105.10">
    <property type="entry name" value="Molybdopterin biosynthesis moea protein, domain 2"/>
    <property type="match status" value="1"/>
</dbReference>
<dbReference type="NCBIfam" id="NF045515">
    <property type="entry name" value="Glp_gephyrin"/>
    <property type="match status" value="1"/>
</dbReference>
<keyword evidence="2" id="KW-0501">Molybdenum cofactor biosynthesis</keyword>
<dbReference type="PANTHER" id="PTHR10192">
    <property type="entry name" value="MOLYBDOPTERIN BIOSYNTHESIS PROTEIN"/>
    <property type="match status" value="1"/>
</dbReference>
<proteinExistence type="predicted"/>
<dbReference type="InterPro" id="IPR038987">
    <property type="entry name" value="MoeA-like"/>
</dbReference>
<dbReference type="Gene3D" id="3.40.980.10">
    <property type="entry name" value="MoaB/Mog-like domain"/>
    <property type="match status" value="1"/>
</dbReference>
<dbReference type="NCBIfam" id="TIGR00177">
    <property type="entry name" value="molyb_syn"/>
    <property type="match status" value="1"/>
</dbReference>
<dbReference type="NCBIfam" id="NF011068">
    <property type="entry name" value="PRK14498.1"/>
    <property type="match status" value="1"/>
</dbReference>
<organism evidence="4">
    <name type="scientific">Staphylothermus marinus</name>
    <dbReference type="NCBI Taxonomy" id="2280"/>
    <lineage>
        <taxon>Archaea</taxon>
        <taxon>Thermoproteota</taxon>
        <taxon>Thermoprotei</taxon>
        <taxon>Desulfurococcales</taxon>
        <taxon>Desulfurococcaceae</taxon>
        <taxon>Staphylothermus</taxon>
    </lineage>
</organism>
<dbReference type="Gene3D" id="3.40.190.10">
    <property type="entry name" value="Periplasmic binding protein-like II"/>
    <property type="match status" value="1"/>
</dbReference>
<dbReference type="AlphaFoldDB" id="A0A7C4D684"/>
<sequence length="658" mass="74736">MDRRVYYNLVSVSEAIELIEKYFKLEPLGVEEIYLENAYNRVLAEDIYSPIDYPPFDRSNVDGFAVRSNDTISANEYNPVKLRLKGYLEPGYKPELTIEKNETVEIATGAMIPRGVDSVVMIEYCEKRGGEVYVYKPAYPGENISFAGSDISRGDIVILRGTKITPEIISILAGLGLRKVKVYVKPKVAVYSIGNEIVEPGLELVDGKIYDSNGWLITTWLRNNGVEADYRGIIKDNYIELYNAIEKDLNRYDLIITSGGTSKGLSDIVYRVFNDIGEPGVIVHGLKIKPGKPTVISIARNKLLIGLPGFPLSCYTILHLIVKPIIYRLIGLIEKQNNIIKSRISFRIRKPLGITWFLPVVLLKNNNEYTAYPLTIESSSIYSIAWSDGLAIIPENTDTLLENTYVDVLLTNSLDKIPELNIIGSSDYLLTKILVSTGLNNYSRFLFTGSTGGWYAVKRGEADIAPTHLLDEETLIYNKPFIDKFDLRNKAVLIRGYIRLIGIIVEKNNPKNIKSIRDFLREDVYIVNRNKGSGTRVYLDYVLKKIALEENIDFYNLISRINGYNYEVKTHSAVAIAIKQGRADAGIGLGVVAKIYDLDFIPLIWEEYDFLVKKTSLDKKFVKEFIEYLRDRDFMQKILGEYRDYYRLQSDTGFEITV</sequence>
<dbReference type="EMBL" id="DTBJ01000008">
    <property type="protein sequence ID" value="HGM58080.1"/>
    <property type="molecule type" value="Genomic_DNA"/>
</dbReference>
<dbReference type="SUPFAM" id="SSF63867">
    <property type="entry name" value="MoeA C-terminal domain-like"/>
    <property type="match status" value="1"/>
</dbReference>
<comment type="pathway">
    <text evidence="1">Cofactor biosynthesis; molybdopterin biosynthesis.</text>
</comment>
<dbReference type="SUPFAM" id="SSF63882">
    <property type="entry name" value="MoeA N-terminal region -like"/>
    <property type="match status" value="1"/>
</dbReference>
<dbReference type="Pfam" id="PF12727">
    <property type="entry name" value="PBP_like"/>
    <property type="match status" value="1"/>
</dbReference>
<dbReference type="GO" id="GO:0006777">
    <property type="term" value="P:Mo-molybdopterin cofactor biosynthetic process"/>
    <property type="evidence" value="ECO:0007669"/>
    <property type="project" value="UniProtKB-KW"/>
</dbReference>
<dbReference type="InterPro" id="IPR001453">
    <property type="entry name" value="MoaB/Mog_dom"/>
</dbReference>
<dbReference type="InterPro" id="IPR036688">
    <property type="entry name" value="MoeA_C_domain_IV_sf"/>
</dbReference>
<dbReference type="SUPFAM" id="SSF53218">
    <property type="entry name" value="Molybdenum cofactor biosynthesis proteins"/>
    <property type="match status" value="1"/>
</dbReference>
<feature type="domain" description="MoaB/Mog" evidence="3">
    <location>
        <begin position="189"/>
        <end position="328"/>
    </location>
</feature>
<evidence type="ECO:0000313" key="4">
    <source>
        <dbReference type="EMBL" id="HGM58080.1"/>
    </source>
</evidence>
<dbReference type="InterPro" id="IPR036425">
    <property type="entry name" value="MoaB/Mog-like_dom_sf"/>
</dbReference>
<dbReference type="FunFam" id="3.40.190.10:FF:000566">
    <property type="entry name" value="Molybdenum cofactor biosynthesis protein"/>
    <property type="match status" value="1"/>
</dbReference>
<comment type="caution">
    <text evidence="4">The sequence shown here is derived from an EMBL/GenBank/DDBJ whole genome shotgun (WGS) entry which is preliminary data.</text>
</comment>
<name>A0A7C4D684_STAMA</name>
<dbReference type="Pfam" id="PF03453">
    <property type="entry name" value="MoeA_N"/>
    <property type="match status" value="1"/>
</dbReference>
<dbReference type="GO" id="GO:0061599">
    <property type="term" value="F:molybdopterin molybdotransferase activity"/>
    <property type="evidence" value="ECO:0007669"/>
    <property type="project" value="TreeGrafter"/>
</dbReference>
<dbReference type="InterPro" id="IPR005110">
    <property type="entry name" value="MoeA_linker/N"/>
</dbReference>
<dbReference type="UniPathway" id="UPA00344"/>
<gene>
    <name evidence="5" type="ORF">ENT92_00010</name>
    <name evidence="4" type="ORF">ENU14_00595</name>
</gene>
<evidence type="ECO:0000256" key="2">
    <source>
        <dbReference type="ARBA" id="ARBA00023150"/>
    </source>
</evidence>
<dbReference type="Pfam" id="PF03454">
    <property type="entry name" value="MoeA_C"/>
    <property type="match status" value="1"/>
</dbReference>
<evidence type="ECO:0000256" key="1">
    <source>
        <dbReference type="ARBA" id="ARBA00005046"/>
    </source>
</evidence>
<protein>
    <submittedName>
        <fullName evidence="4">Molybdopterin biosynthesis protein</fullName>
    </submittedName>
</protein>
<dbReference type="InterPro" id="IPR024370">
    <property type="entry name" value="PBP_domain"/>
</dbReference>
<dbReference type="SMART" id="SM00852">
    <property type="entry name" value="MoCF_biosynth"/>
    <property type="match status" value="1"/>
</dbReference>
<evidence type="ECO:0000259" key="3">
    <source>
        <dbReference type="SMART" id="SM00852"/>
    </source>
</evidence>
<dbReference type="Gene3D" id="2.40.340.10">
    <property type="entry name" value="MoeA, C-terminal, domain IV"/>
    <property type="match status" value="1"/>
</dbReference>
<dbReference type="InterPro" id="IPR036135">
    <property type="entry name" value="MoeA_linker/N_sf"/>
</dbReference>
<dbReference type="GO" id="GO:0005737">
    <property type="term" value="C:cytoplasm"/>
    <property type="evidence" value="ECO:0007669"/>
    <property type="project" value="TreeGrafter"/>
</dbReference>
<dbReference type="Gene3D" id="2.170.190.11">
    <property type="entry name" value="Molybdopterin biosynthesis moea protein, domain 3"/>
    <property type="match status" value="1"/>
</dbReference>
<evidence type="ECO:0000313" key="5">
    <source>
        <dbReference type="EMBL" id="HGU64593.1"/>
    </source>
</evidence>
<dbReference type="EMBL" id="DTAN01000002">
    <property type="protein sequence ID" value="HGU64593.1"/>
    <property type="molecule type" value="Genomic_DNA"/>
</dbReference>